<feature type="transmembrane region" description="Helical" evidence="2">
    <location>
        <begin position="124"/>
        <end position="145"/>
    </location>
</feature>
<organism evidence="3 4">
    <name type="scientific">Aphanomyces euteiches</name>
    <dbReference type="NCBI Taxonomy" id="100861"/>
    <lineage>
        <taxon>Eukaryota</taxon>
        <taxon>Sar</taxon>
        <taxon>Stramenopiles</taxon>
        <taxon>Oomycota</taxon>
        <taxon>Saprolegniomycetes</taxon>
        <taxon>Saprolegniales</taxon>
        <taxon>Verrucalvaceae</taxon>
        <taxon>Aphanomyces</taxon>
    </lineage>
</organism>
<evidence type="ECO:0000256" key="1">
    <source>
        <dbReference type="SAM" id="MobiDB-lite"/>
    </source>
</evidence>
<evidence type="ECO:0000256" key="2">
    <source>
        <dbReference type="SAM" id="Phobius"/>
    </source>
</evidence>
<evidence type="ECO:0000313" key="4">
    <source>
        <dbReference type="Proteomes" id="UP000481153"/>
    </source>
</evidence>
<keyword evidence="2" id="KW-0812">Transmembrane</keyword>
<protein>
    <submittedName>
        <fullName evidence="3">Uncharacterized protein</fullName>
    </submittedName>
</protein>
<gene>
    <name evidence="3" type="ORF">Ae201684_002610</name>
</gene>
<dbReference type="OrthoDB" id="74988at2759"/>
<feature type="transmembrane region" description="Helical" evidence="2">
    <location>
        <begin position="87"/>
        <end position="112"/>
    </location>
</feature>
<feature type="transmembrane region" description="Helical" evidence="2">
    <location>
        <begin position="206"/>
        <end position="225"/>
    </location>
</feature>
<keyword evidence="2" id="KW-1133">Transmembrane helix</keyword>
<dbReference type="VEuPathDB" id="FungiDB:AeMF1_012316"/>
<keyword evidence="4" id="KW-1185">Reference proteome</keyword>
<feature type="compositionally biased region" description="Low complexity" evidence="1">
    <location>
        <begin position="62"/>
        <end position="71"/>
    </location>
</feature>
<comment type="caution">
    <text evidence="3">The sequence shown here is derived from an EMBL/GenBank/DDBJ whole genome shotgun (WGS) entry which is preliminary data.</text>
</comment>
<dbReference type="AlphaFoldDB" id="A0A6G0XQ10"/>
<evidence type="ECO:0000313" key="3">
    <source>
        <dbReference type="EMBL" id="KAF0742517.1"/>
    </source>
</evidence>
<feature type="transmembrane region" description="Helical" evidence="2">
    <location>
        <begin position="12"/>
        <end position="30"/>
    </location>
</feature>
<feature type="transmembrane region" description="Helical" evidence="2">
    <location>
        <begin position="176"/>
        <end position="199"/>
    </location>
</feature>
<name>A0A6G0XQ10_9STRA</name>
<proteinExistence type="predicted"/>
<reference evidence="3 4" key="1">
    <citation type="submission" date="2019-07" db="EMBL/GenBank/DDBJ databases">
        <title>Genomics analysis of Aphanomyces spp. identifies a new class of oomycete effector associated with host adaptation.</title>
        <authorList>
            <person name="Gaulin E."/>
        </authorList>
    </citation>
    <scope>NUCLEOTIDE SEQUENCE [LARGE SCALE GENOMIC DNA]</scope>
    <source>
        <strain evidence="3 4">ATCC 201684</strain>
    </source>
</reference>
<feature type="region of interest" description="Disordered" evidence="1">
    <location>
        <begin position="33"/>
        <end position="76"/>
    </location>
</feature>
<dbReference type="Proteomes" id="UP000481153">
    <property type="component" value="Unassembled WGS sequence"/>
</dbReference>
<dbReference type="EMBL" id="VJMJ01000027">
    <property type="protein sequence ID" value="KAF0742517.1"/>
    <property type="molecule type" value="Genomic_DNA"/>
</dbReference>
<keyword evidence="2" id="KW-0472">Membrane</keyword>
<accession>A0A6G0XQ10</accession>
<sequence>MQAATEAVRRRWPLAAGVTATATALVYAGLQAYTSPPPTEKDRQTDGSPSTAGPSPTREDGSPTSSPNRRSPSPKKRMYTSVLHAPYFHYFLGPALLGLAAAAYVVLLHFDVIDISAYPSIWDICARCLLTLFGALHGLLLGPFLTETHRLRPLRVHIIDWLATSRFMDAYVSQHMYMMLLLVGIPVVFLSAEVYWHIIPWTDGQFYIVVALLDALMASFLWHYYTLVHLNPNLRHL</sequence>